<dbReference type="AlphaFoldDB" id="C8X0E3"/>
<dbReference type="NCBIfam" id="TIGR00400">
    <property type="entry name" value="mgtE"/>
    <property type="match status" value="1"/>
</dbReference>
<evidence type="ECO:0000256" key="10">
    <source>
        <dbReference type="SAM" id="MobiDB-lite"/>
    </source>
</evidence>
<dbReference type="PROSITE" id="PS51371">
    <property type="entry name" value="CBS"/>
    <property type="match status" value="2"/>
</dbReference>
<proteinExistence type="inferred from homology"/>
<evidence type="ECO:0000256" key="4">
    <source>
        <dbReference type="ARBA" id="ARBA00022692"/>
    </source>
</evidence>
<keyword evidence="13" id="KW-1185">Reference proteome</keyword>
<dbReference type="Gene3D" id="1.10.357.20">
    <property type="entry name" value="SLC41 divalent cation transporters, integral membrane domain"/>
    <property type="match status" value="1"/>
</dbReference>
<dbReference type="InterPro" id="IPR006667">
    <property type="entry name" value="SLC41_membr_dom"/>
</dbReference>
<evidence type="ECO:0000256" key="2">
    <source>
        <dbReference type="ARBA" id="ARBA00009749"/>
    </source>
</evidence>
<dbReference type="STRING" id="485915.Dret_0471"/>
<dbReference type="PANTHER" id="PTHR43773">
    <property type="entry name" value="MAGNESIUM TRANSPORTER MGTE"/>
    <property type="match status" value="1"/>
</dbReference>
<dbReference type="InterPro" id="IPR000644">
    <property type="entry name" value="CBS_dom"/>
</dbReference>
<feature type="transmembrane region" description="Helical" evidence="9">
    <location>
        <begin position="453"/>
        <end position="476"/>
    </location>
</feature>
<dbReference type="SMART" id="SM00924">
    <property type="entry name" value="MgtE_N"/>
    <property type="match status" value="1"/>
</dbReference>
<name>C8X0E3_DESRD</name>
<evidence type="ECO:0000256" key="1">
    <source>
        <dbReference type="ARBA" id="ARBA00004141"/>
    </source>
</evidence>
<accession>C8X0E3</accession>
<evidence type="ECO:0000313" key="12">
    <source>
        <dbReference type="EMBL" id="ACV67768.1"/>
    </source>
</evidence>
<protein>
    <recommendedName>
        <fullName evidence="9">Magnesium transporter MgtE</fullName>
    </recommendedName>
</protein>
<comment type="similarity">
    <text evidence="2 9">Belongs to the SLC41A transporter family.</text>
</comment>
<feature type="transmembrane region" description="Helical" evidence="9">
    <location>
        <begin position="388"/>
        <end position="410"/>
    </location>
</feature>
<dbReference type="Pfam" id="PF03448">
    <property type="entry name" value="MgtE_N"/>
    <property type="match status" value="1"/>
</dbReference>
<evidence type="ECO:0000256" key="6">
    <source>
        <dbReference type="ARBA" id="ARBA00022989"/>
    </source>
</evidence>
<dbReference type="eggNOG" id="COG2239">
    <property type="taxonomic scope" value="Bacteria"/>
</dbReference>
<evidence type="ECO:0000256" key="7">
    <source>
        <dbReference type="ARBA" id="ARBA00023136"/>
    </source>
</evidence>
<sequence length="482" mass="53067">MKYTAIGMSGTGDHAASSVPEMPVKREVAMTESTTVVEHLLECIASGDAEQAVTLYDTYSPHPADWAEYVEPMGVDALAQYIELVGASHALPFFEFVSFELQKEVLLRLSRETLADLVSQMSPDDRADLLDDMEDALQERILSLLIRAERQNIIKLINYDEDSAGGYMTTDYALIRFDDTVSAALEQLRLQAPKKETIYYIYVVDKALRLIGFVSLRELIMAPRYKLVRDVMSKSVISVRVNEDIEEVAKKMQHYDFLAIPVVSEDERLVGIITFDDIYDVIQEETAEDMYLLANLDADESLNSPVGRSVKMRAPWLLVNLCTALFVAYTVDLFSDSISQFVALAALMPIVAMLGGNAGNQSLTVVVRALALGEVPLRDNWRVLLKEAGVGFVNGMLIGGVMGAIAWAWYDNVWLGLIILVAMSVNLVVAGFFGSLIPVTLRKLKLDPALGSSILVTTATDVGGFLIFLGLATIFLQQLLGG</sequence>
<reference evidence="12 13" key="2">
    <citation type="journal article" date="2010" name="Stand. Genomic Sci.">
        <title>Complete genome sequence of Desulfohalobium retbaense type strain (HR(100)).</title>
        <authorList>
            <person name="Spring S."/>
            <person name="Nolan M."/>
            <person name="Lapidus A."/>
            <person name="Glavina Del Rio T."/>
            <person name="Copeland A."/>
            <person name="Tice H."/>
            <person name="Cheng J.F."/>
            <person name="Lucas S."/>
            <person name="Land M."/>
            <person name="Chen F."/>
            <person name="Bruce D."/>
            <person name="Goodwin L."/>
            <person name="Pitluck S."/>
            <person name="Ivanova N."/>
            <person name="Mavromatis K."/>
            <person name="Mikhailova N."/>
            <person name="Pati A."/>
            <person name="Chen A."/>
            <person name="Palaniappan K."/>
            <person name="Hauser L."/>
            <person name="Chang Y.J."/>
            <person name="Jeffries C.D."/>
            <person name="Munk C."/>
            <person name="Kiss H."/>
            <person name="Chain P."/>
            <person name="Han C."/>
            <person name="Brettin T."/>
            <person name="Detter J.C."/>
            <person name="Schuler E."/>
            <person name="Goker M."/>
            <person name="Rohde M."/>
            <person name="Bristow J."/>
            <person name="Eisen J.A."/>
            <person name="Markowitz V."/>
            <person name="Hugenholtz P."/>
            <person name="Kyrpides N.C."/>
            <person name="Klenk H.P."/>
        </authorList>
    </citation>
    <scope>NUCLEOTIDE SEQUENCE [LARGE SCALE GENOMIC DNA]</scope>
    <source>
        <strain evidence="12 13">DSM 5692</strain>
    </source>
</reference>
<dbReference type="InterPro" id="IPR038076">
    <property type="entry name" value="MgtE_N_sf"/>
</dbReference>
<dbReference type="GO" id="GO:0005886">
    <property type="term" value="C:plasma membrane"/>
    <property type="evidence" value="ECO:0007669"/>
    <property type="project" value="UniProtKB-SubCell"/>
</dbReference>
<dbReference type="GO" id="GO:0015095">
    <property type="term" value="F:magnesium ion transmembrane transporter activity"/>
    <property type="evidence" value="ECO:0007669"/>
    <property type="project" value="UniProtKB-UniRule"/>
</dbReference>
<feature type="domain" description="CBS" evidence="11">
    <location>
        <begin position="232"/>
        <end position="288"/>
    </location>
</feature>
<keyword evidence="6 9" id="KW-1133">Transmembrane helix</keyword>
<feature type="domain" description="CBS" evidence="11">
    <location>
        <begin position="168"/>
        <end position="231"/>
    </location>
</feature>
<keyword evidence="9" id="KW-0479">Metal-binding</keyword>
<comment type="subunit">
    <text evidence="9">Homodimer.</text>
</comment>
<feature type="transmembrane region" description="Helical" evidence="9">
    <location>
        <begin position="314"/>
        <end position="331"/>
    </location>
</feature>
<dbReference type="CDD" id="cd04606">
    <property type="entry name" value="CBS_pair_Mg_transporter"/>
    <property type="match status" value="1"/>
</dbReference>
<dbReference type="InterPro" id="IPR036739">
    <property type="entry name" value="SLC41_membr_dom_sf"/>
</dbReference>
<evidence type="ECO:0000256" key="5">
    <source>
        <dbReference type="ARBA" id="ARBA00022842"/>
    </source>
</evidence>
<dbReference type="RefSeq" id="WP_015750926.1">
    <property type="nucleotide sequence ID" value="NC_013223.1"/>
</dbReference>
<dbReference type="InterPro" id="IPR006668">
    <property type="entry name" value="Mg_transptr_MgtE_intracell_dom"/>
</dbReference>
<keyword evidence="3 9" id="KW-0813">Transport</keyword>
<dbReference type="InterPro" id="IPR046342">
    <property type="entry name" value="CBS_dom_sf"/>
</dbReference>
<dbReference type="EMBL" id="CP001734">
    <property type="protein sequence ID" value="ACV67768.1"/>
    <property type="molecule type" value="Genomic_DNA"/>
</dbReference>
<organism evidence="12 13">
    <name type="scientific">Desulfohalobium retbaense (strain ATCC 49708 / DSM 5692 / JCM 16813 / HR100)</name>
    <dbReference type="NCBI Taxonomy" id="485915"/>
    <lineage>
        <taxon>Bacteria</taxon>
        <taxon>Pseudomonadati</taxon>
        <taxon>Thermodesulfobacteriota</taxon>
        <taxon>Desulfovibrionia</taxon>
        <taxon>Desulfovibrionales</taxon>
        <taxon>Desulfohalobiaceae</taxon>
        <taxon>Desulfohalobium</taxon>
    </lineage>
</organism>
<keyword evidence="5 9" id="KW-0460">Magnesium</keyword>
<feature type="transmembrane region" description="Helical" evidence="9">
    <location>
        <begin position="416"/>
        <end position="441"/>
    </location>
</feature>
<dbReference type="Gene3D" id="3.10.580.10">
    <property type="entry name" value="CBS-domain"/>
    <property type="match status" value="1"/>
</dbReference>
<gene>
    <name evidence="12" type="ordered locus">Dret_0471</name>
</gene>
<keyword evidence="4 9" id="KW-0812">Transmembrane</keyword>
<dbReference type="KEGG" id="drt:Dret_0471"/>
<dbReference type="SUPFAM" id="SSF158791">
    <property type="entry name" value="MgtE N-terminal domain-like"/>
    <property type="match status" value="1"/>
</dbReference>
<keyword evidence="7 9" id="KW-0472">Membrane</keyword>
<evidence type="ECO:0000256" key="3">
    <source>
        <dbReference type="ARBA" id="ARBA00022448"/>
    </source>
</evidence>
<dbReference type="Gene3D" id="1.25.60.10">
    <property type="entry name" value="MgtE N-terminal domain-like"/>
    <property type="match status" value="1"/>
</dbReference>
<dbReference type="Pfam" id="PF00571">
    <property type="entry name" value="CBS"/>
    <property type="match status" value="2"/>
</dbReference>
<dbReference type="HOGENOM" id="CLU_037408_1_0_7"/>
<comment type="function">
    <text evidence="9">Acts as a magnesium transporter.</text>
</comment>
<feature type="region of interest" description="Disordered" evidence="10">
    <location>
        <begin position="1"/>
        <end position="20"/>
    </location>
</feature>
<feature type="transmembrane region" description="Helical" evidence="9">
    <location>
        <begin position="337"/>
        <end position="355"/>
    </location>
</feature>
<keyword evidence="8" id="KW-0129">CBS domain</keyword>
<dbReference type="SMART" id="SM00116">
    <property type="entry name" value="CBS"/>
    <property type="match status" value="2"/>
</dbReference>
<dbReference type="Proteomes" id="UP000001052">
    <property type="component" value="Chromosome"/>
</dbReference>
<evidence type="ECO:0000256" key="8">
    <source>
        <dbReference type="PROSITE-ProRule" id="PRU00703"/>
    </source>
</evidence>
<evidence type="ECO:0000259" key="11">
    <source>
        <dbReference type="PROSITE" id="PS51371"/>
    </source>
</evidence>
<evidence type="ECO:0000313" key="13">
    <source>
        <dbReference type="Proteomes" id="UP000001052"/>
    </source>
</evidence>
<dbReference type="PANTHER" id="PTHR43773:SF1">
    <property type="entry name" value="MAGNESIUM TRANSPORTER MGTE"/>
    <property type="match status" value="1"/>
</dbReference>
<comment type="subcellular location">
    <subcellularLocation>
        <location evidence="9">Cell membrane</location>
        <topology evidence="9">Multi-pass membrane protein</topology>
    </subcellularLocation>
    <subcellularLocation>
        <location evidence="1">Membrane</location>
        <topology evidence="1">Multi-pass membrane protein</topology>
    </subcellularLocation>
</comment>
<dbReference type="Pfam" id="PF01769">
    <property type="entry name" value="MgtE"/>
    <property type="match status" value="1"/>
</dbReference>
<keyword evidence="9" id="KW-1003">Cell membrane</keyword>
<dbReference type="SUPFAM" id="SSF161093">
    <property type="entry name" value="MgtE membrane domain-like"/>
    <property type="match status" value="1"/>
</dbReference>
<reference evidence="13" key="1">
    <citation type="submission" date="2009-09" db="EMBL/GenBank/DDBJ databases">
        <title>The complete chromosome of Desulfohalobium retbaense DSM 5692.</title>
        <authorList>
            <consortium name="US DOE Joint Genome Institute (JGI-PGF)"/>
            <person name="Lucas S."/>
            <person name="Copeland A."/>
            <person name="Lapidus A."/>
            <person name="Glavina del Rio T."/>
            <person name="Dalin E."/>
            <person name="Tice H."/>
            <person name="Bruce D."/>
            <person name="Goodwin L."/>
            <person name="Pitluck S."/>
            <person name="Kyrpides N."/>
            <person name="Mavromatis K."/>
            <person name="Ivanova N."/>
            <person name="Mikhailova N."/>
            <person name="Munk A.C."/>
            <person name="Brettin T."/>
            <person name="Detter J.C."/>
            <person name="Han C."/>
            <person name="Tapia R."/>
            <person name="Larimer F."/>
            <person name="Land M."/>
            <person name="Hauser L."/>
            <person name="Markowitz V."/>
            <person name="Cheng J.-F."/>
            <person name="Hugenholtz P."/>
            <person name="Woyke T."/>
            <person name="Wu D."/>
            <person name="Spring S."/>
            <person name="Klenk H.-P."/>
            <person name="Eisen J.A."/>
        </authorList>
    </citation>
    <scope>NUCLEOTIDE SEQUENCE [LARGE SCALE GENOMIC DNA]</scope>
    <source>
        <strain evidence="13">DSM 5692</strain>
    </source>
</reference>
<dbReference type="SUPFAM" id="SSF54631">
    <property type="entry name" value="CBS-domain pair"/>
    <property type="match status" value="1"/>
</dbReference>
<dbReference type="OrthoDB" id="9790355at2"/>
<dbReference type="InterPro" id="IPR006669">
    <property type="entry name" value="MgtE_transporter"/>
</dbReference>
<evidence type="ECO:0000256" key="9">
    <source>
        <dbReference type="RuleBase" id="RU362011"/>
    </source>
</evidence>
<dbReference type="GO" id="GO:0046872">
    <property type="term" value="F:metal ion binding"/>
    <property type="evidence" value="ECO:0007669"/>
    <property type="project" value="UniProtKB-KW"/>
</dbReference>